<proteinExistence type="predicted"/>
<evidence type="ECO:0000313" key="2">
    <source>
        <dbReference type="Proteomes" id="UP000277094"/>
    </source>
</evidence>
<dbReference type="PANTHER" id="PTHR43861">
    <property type="entry name" value="TRANS-ACONITATE 2-METHYLTRANSFERASE-RELATED"/>
    <property type="match status" value="1"/>
</dbReference>
<keyword evidence="2" id="KW-1185">Reference proteome</keyword>
<protein>
    <submittedName>
        <fullName evidence="1">Methyltransferase domain-containing protein</fullName>
    </submittedName>
</protein>
<dbReference type="InterPro" id="IPR029063">
    <property type="entry name" value="SAM-dependent_MTases_sf"/>
</dbReference>
<evidence type="ECO:0000313" key="1">
    <source>
        <dbReference type="EMBL" id="RNL78811.1"/>
    </source>
</evidence>
<gene>
    <name evidence="1" type="ORF">EFL95_07025</name>
</gene>
<dbReference type="AlphaFoldDB" id="A0A3N0DTH0"/>
<dbReference type="OrthoDB" id="9777638at2"/>
<keyword evidence="1" id="KW-0489">Methyltransferase</keyword>
<dbReference type="Proteomes" id="UP000277094">
    <property type="component" value="Unassembled WGS sequence"/>
</dbReference>
<dbReference type="RefSeq" id="WP_123233313.1">
    <property type="nucleotide sequence ID" value="NZ_RJSG01000002.1"/>
</dbReference>
<accession>A0A3N0DTH0</accession>
<organism evidence="1 2">
    <name type="scientific">Nocardioides marmorisolisilvae</name>
    <dbReference type="NCBI Taxonomy" id="1542737"/>
    <lineage>
        <taxon>Bacteria</taxon>
        <taxon>Bacillati</taxon>
        <taxon>Actinomycetota</taxon>
        <taxon>Actinomycetes</taxon>
        <taxon>Propionibacteriales</taxon>
        <taxon>Nocardioidaceae</taxon>
        <taxon>Nocardioides</taxon>
    </lineage>
</organism>
<keyword evidence="1" id="KW-0808">Transferase</keyword>
<dbReference type="CDD" id="cd02440">
    <property type="entry name" value="AdoMet_MTases"/>
    <property type="match status" value="1"/>
</dbReference>
<comment type="caution">
    <text evidence="1">The sequence shown here is derived from an EMBL/GenBank/DDBJ whole genome shotgun (WGS) entry which is preliminary data.</text>
</comment>
<reference evidence="1 2" key="1">
    <citation type="submission" date="2018-11" db="EMBL/GenBank/DDBJ databases">
        <authorList>
            <person name="Li F."/>
        </authorList>
    </citation>
    <scope>NUCLEOTIDE SEQUENCE [LARGE SCALE GENOMIC DNA]</scope>
    <source>
        <strain evidence="1 2">KIS18-7</strain>
    </source>
</reference>
<dbReference type="Gene3D" id="3.40.50.150">
    <property type="entry name" value="Vaccinia Virus protein VP39"/>
    <property type="match status" value="1"/>
</dbReference>
<sequence>MTEATNVHQQAYVREAWELIELMERIGPTQTASAFAPRWEAARRKGEDFYAPVASGEWFVTESRDLYESPTNRTRFARTVDFIRPGERIMEIGTGKGFLALMALKAGQAAAYRGIELVPTNVTATNAALKANGYADRATAEVGDLYDLTRDTVAEHDTDLLICCEVLEHVPDPEAALKVLADSLPEGTDLLVSVPLRGRLEGIWGHVAQFGVARVRAMARAAGLTVHHVEPLANTWVFMLASRAPSSERAALAAAAEPDVTADLTTPEDWSLRVDNVKPEASESTWNKNLASYAVQATEKGVRLTAEAQKKRKKGETAYAGITFACQDIRGIRLELALGDIDLVEAFYVDAYAGSERLGRWKWVPADGRPKQAKPTFMLQPQLRGTFFKRQSAQDLRTADRVDLFAQLPAGGTVDVTVTRLGWFR</sequence>
<dbReference type="GO" id="GO:0008168">
    <property type="term" value="F:methyltransferase activity"/>
    <property type="evidence" value="ECO:0007669"/>
    <property type="project" value="UniProtKB-KW"/>
</dbReference>
<dbReference type="SUPFAM" id="SSF53335">
    <property type="entry name" value="S-adenosyl-L-methionine-dependent methyltransferases"/>
    <property type="match status" value="1"/>
</dbReference>
<dbReference type="EMBL" id="RJSG01000002">
    <property type="protein sequence ID" value="RNL78811.1"/>
    <property type="molecule type" value="Genomic_DNA"/>
</dbReference>
<dbReference type="GO" id="GO:0032259">
    <property type="term" value="P:methylation"/>
    <property type="evidence" value="ECO:0007669"/>
    <property type="project" value="UniProtKB-KW"/>
</dbReference>
<name>A0A3N0DTH0_9ACTN</name>
<dbReference type="Pfam" id="PF13489">
    <property type="entry name" value="Methyltransf_23"/>
    <property type="match status" value="1"/>
</dbReference>